<keyword evidence="5 7" id="KW-0472">Membrane</keyword>
<feature type="transmembrane region" description="Helical" evidence="8">
    <location>
        <begin position="100"/>
        <end position="122"/>
    </location>
</feature>
<evidence type="ECO:0000256" key="8">
    <source>
        <dbReference type="SAM" id="Phobius"/>
    </source>
</evidence>
<dbReference type="PANTHER" id="PTHR10306:SF17">
    <property type="entry name" value="MARVEL DOMAIN-CONTAINING PROTEIN"/>
    <property type="match status" value="1"/>
</dbReference>
<evidence type="ECO:0000256" key="3">
    <source>
        <dbReference type="ARBA" id="ARBA00022692"/>
    </source>
</evidence>
<reference evidence="10" key="1">
    <citation type="submission" date="2023-06" db="EMBL/GenBank/DDBJ databases">
        <authorList>
            <person name="Delattre M."/>
        </authorList>
    </citation>
    <scope>NUCLEOTIDE SEQUENCE</scope>
    <source>
        <strain evidence="10">AF72</strain>
    </source>
</reference>
<evidence type="ECO:0000259" key="9">
    <source>
        <dbReference type="PROSITE" id="PS51225"/>
    </source>
</evidence>
<dbReference type="PRINTS" id="PR00220">
    <property type="entry name" value="SYNAPTOPHYSN"/>
</dbReference>
<accession>A0AA36CA23</accession>
<evidence type="ECO:0000256" key="7">
    <source>
        <dbReference type="PROSITE-ProRule" id="PRU00581"/>
    </source>
</evidence>
<comment type="similarity">
    <text evidence="2">Belongs to the synaptophysin/synaptobrevin family.</text>
</comment>
<dbReference type="GO" id="GO:0030672">
    <property type="term" value="C:synaptic vesicle membrane"/>
    <property type="evidence" value="ECO:0007669"/>
    <property type="project" value="TreeGrafter"/>
</dbReference>
<dbReference type="Proteomes" id="UP001177023">
    <property type="component" value="Unassembled WGS sequence"/>
</dbReference>
<feature type="transmembrane region" description="Helical" evidence="8">
    <location>
        <begin position="134"/>
        <end position="155"/>
    </location>
</feature>
<keyword evidence="11" id="KW-1185">Reference proteome</keyword>
<feature type="domain" description="MARVEL" evidence="9">
    <location>
        <begin position="19"/>
        <end position="220"/>
    </location>
</feature>
<evidence type="ECO:0000256" key="5">
    <source>
        <dbReference type="ARBA" id="ARBA00023136"/>
    </source>
</evidence>
<evidence type="ECO:0000256" key="2">
    <source>
        <dbReference type="ARBA" id="ARBA00006476"/>
    </source>
</evidence>
<sequence>MFFSRLVSVMAEGGLNVSVFKYPLGFIRVIQFVFLVIALAAANSWHADVTYVCVDPTTNTTKPPIQAKTTTFSMASHQLETCDGGKSTFWTDGAGGAAGFFYFTAVVTLIFVLIVTFSYVVLWQIYSNDKRIPLADLAVTALLFVFWFFCTSIWWSAANGIGGQTSEEHVKAIIAGAPEKWGSFVGVSANNGMLTISVLSGWVLVATLALNSWFIWKEVVPRSESAPTQIA</sequence>
<name>A0AA36CA23_9BILA</name>
<organism evidence="10 11">
    <name type="scientific">Mesorhabditis spiculigera</name>
    <dbReference type="NCBI Taxonomy" id="96644"/>
    <lineage>
        <taxon>Eukaryota</taxon>
        <taxon>Metazoa</taxon>
        <taxon>Ecdysozoa</taxon>
        <taxon>Nematoda</taxon>
        <taxon>Chromadorea</taxon>
        <taxon>Rhabditida</taxon>
        <taxon>Rhabditina</taxon>
        <taxon>Rhabditomorpha</taxon>
        <taxon>Rhabditoidea</taxon>
        <taxon>Rhabditidae</taxon>
        <taxon>Mesorhabditinae</taxon>
        <taxon>Mesorhabditis</taxon>
    </lineage>
</organism>
<dbReference type="Pfam" id="PF01284">
    <property type="entry name" value="MARVEL"/>
    <property type="match status" value="1"/>
</dbReference>
<keyword evidence="6" id="KW-0325">Glycoprotein</keyword>
<feature type="transmembrane region" description="Helical" evidence="8">
    <location>
        <begin position="193"/>
        <end position="216"/>
    </location>
</feature>
<evidence type="ECO:0000313" key="10">
    <source>
        <dbReference type="EMBL" id="CAJ0564583.1"/>
    </source>
</evidence>
<protein>
    <recommendedName>
        <fullName evidence="9">MARVEL domain-containing protein</fullName>
    </recommendedName>
</protein>
<gene>
    <name evidence="10" type="ORF">MSPICULIGERA_LOCUS3257</name>
</gene>
<evidence type="ECO:0000256" key="1">
    <source>
        <dbReference type="ARBA" id="ARBA00004141"/>
    </source>
</evidence>
<dbReference type="PANTHER" id="PTHR10306">
    <property type="entry name" value="SYNAPTOPHYSIN"/>
    <property type="match status" value="1"/>
</dbReference>
<dbReference type="PROSITE" id="PS51225">
    <property type="entry name" value="MARVEL"/>
    <property type="match status" value="1"/>
</dbReference>
<dbReference type="InterPro" id="IPR001285">
    <property type="entry name" value="Synaptophysin/porin"/>
</dbReference>
<evidence type="ECO:0000313" key="11">
    <source>
        <dbReference type="Proteomes" id="UP001177023"/>
    </source>
</evidence>
<evidence type="ECO:0000256" key="6">
    <source>
        <dbReference type="ARBA" id="ARBA00023180"/>
    </source>
</evidence>
<comment type="subcellular location">
    <subcellularLocation>
        <location evidence="1">Membrane</location>
        <topology evidence="1">Multi-pass membrane protein</topology>
    </subcellularLocation>
</comment>
<evidence type="ECO:0000256" key="4">
    <source>
        <dbReference type="ARBA" id="ARBA00022989"/>
    </source>
</evidence>
<dbReference type="AlphaFoldDB" id="A0AA36CA23"/>
<comment type="caution">
    <text evidence="10">The sequence shown here is derived from an EMBL/GenBank/DDBJ whole genome shotgun (WGS) entry which is preliminary data.</text>
</comment>
<dbReference type="EMBL" id="CATQJA010000896">
    <property type="protein sequence ID" value="CAJ0564583.1"/>
    <property type="molecule type" value="Genomic_DNA"/>
</dbReference>
<feature type="non-terminal residue" evidence="10">
    <location>
        <position position="1"/>
    </location>
</feature>
<dbReference type="InterPro" id="IPR008253">
    <property type="entry name" value="Marvel"/>
</dbReference>
<keyword evidence="3 7" id="KW-0812">Transmembrane</keyword>
<proteinExistence type="inferred from homology"/>
<keyword evidence="4 8" id="KW-1133">Transmembrane helix</keyword>
<feature type="transmembrane region" description="Helical" evidence="8">
    <location>
        <begin position="20"/>
        <end position="42"/>
    </location>
</feature>